<dbReference type="InterPro" id="IPR007450">
    <property type="entry name" value="BamE_dom"/>
</dbReference>
<dbReference type="OrthoDB" id="1014870at2"/>
<gene>
    <name evidence="4" type="ordered locus">Halhy_1577</name>
</gene>
<organism evidence="4 5">
    <name type="scientific">Haliscomenobacter hydrossis (strain ATCC 27775 / DSM 1100 / LMG 10767 / O)</name>
    <dbReference type="NCBI Taxonomy" id="760192"/>
    <lineage>
        <taxon>Bacteria</taxon>
        <taxon>Pseudomonadati</taxon>
        <taxon>Bacteroidota</taxon>
        <taxon>Saprospiria</taxon>
        <taxon>Saprospirales</taxon>
        <taxon>Haliscomenobacteraceae</taxon>
        <taxon>Haliscomenobacter</taxon>
    </lineage>
</organism>
<dbReference type="HOGENOM" id="CLU_2012043_0_0_10"/>
<evidence type="ECO:0000256" key="1">
    <source>
        <dbReference type="ARBA" id="ARBA00022729"/>
    </source>
</evidence>
<protein>
    <recommendedName>
        <fullName evidence="3">Outer membrane protein assembly factor BamE domain-containing protein</fullName>
    </recommendedName>
</protein>
<dbReference type="STRING" id="760192.Halhy_1577"/>
<evidence type="ECO:0000313" key="5">
    <source>
        <dbReference type="Proteomes" id="UP000008461"/>
    </source>
</evidence>
<proteinExistence type="predicted"/>
<dbReference type="GO" id="GO:0019867">
    <property type="term" value="C:outer membrane"/>
    <property type="evidence" value="ECO:0007669"/>
    <property type="project" value="InterPro"/>
</dbReference>
<dbReference type="InterPro" id="IPR037873">
    <property type="entry name" value="BamE-like"/>
</dbReference>
<dbReference type="Pfam" id="PF04355">
    <property type="entry name" value="BamE"/>
    <property type="match status" value="1"/>
</dbReference>
<accession>F4KZJ9</accession>
<evidence type="ECO:0000259" key="3">
    <source>
        <dbReference type="Pfam" id="PF04355"/>
    </source>
</evidence>
<evidence type="ECO:0000256" key="2">
    <source>
        <dbReference type="ARBA" id="ARBA00023136"/>
    </source>
</evidence>
<sequence>MKRIPGFIVLLTTTLFLTTCGVQQNLSISHRLSPGMTKSEVEAIMGPPVKSDFYKNVEEWHYCKTGMSADEFLALFFYEGKLIEKLNYTVTIADTGGSFGSCSKFIKMGNYREPDKIIELRLK</sequence>
<dbReference type="KEGG" id="hhy:Halhy_1577"/>
<dbReference type="AlphaFoldDB" id="F4KZJ9"/>
<reference evidence="4 5" key="1">
    <citation type="journal article" date="2011" name="Stand. Genomic Sci.">
        <title>Complete genome sequence of Haliscomenobacter hydrossis type strain (O).</title>
        <authorList>
            <consortium name="US DOE Joint Genome Institute (JGI-PGF)"/>
            <person name="Daligault H."/>
            <person name="Lapidus A."/>
            <person name="Zeytun A."/>
            <person name="Nolan M."/>
            <person name="Lucas S."/>
            <person name="Del Rio T.G."/>
            <person name="Tice H."/>
            <person name="Cheng J.F."/>
            <person name="Tapia R."/>
            <person name="Han C."/>
            <person name="Goodwin L."/>
            <person name="Pitluck S."/>
            <person name="Liolios K."/>
            <person name="Pagani I."/>
            <person name="Ivanova N."/>
            <person name="Huntemann M."/>
            <person name="Mavromatis K."/>
            <person name="Mikhailova N."/>
            <person name="Pati A."/>
            <person name="Chen A."/>
            <person name="Palaniappan K."/>
            <person name="Land M."/>
            <person name="Hauser L."/>
            <person name="Brambilla E.M."/>
            <person name="Rohde M."/>
            <person name="Verbarg S."/>
            <person name="Goker M."/>
            <person name="Bristow J."/>
            <person name="Eisen J.A."/>
            <person name="Markowitz V."/>
            <person name="Hugenholtz P."/>
            <person name="Kyrpides N.C."/>
            <person name="Klenk H.P."/>
            <person name="Woyke T."/>
        </authorList>
    </citation>
    <scope>NUCLEOTIDE SEQUENCE [LARGE SCALE GENOMIC DNA]</scope>
    <source>
        <strain evidence="5">ATCC 27775 / DSM 1100 / LMG 10767 / O</strain>
    </source>
</reference>
<dbReference type="Proteomes" id="UP000008461">
    <property type="component" value="Chromosome"/>
</dbReference>
<keyword evidence="1" id="KW-0732">Signal</keyword>
<evidence type="ECO:0000313" key="4">
    <source>
        <dbReference type="EMBL" id="AEE49469.1"/>
    </source>
</evidence>
<keyword evidence="5" id="KW-1185">Reference proteome</keyword>
<dbReference type="EMBL" id="CP002691">
    <property type="protein sequence ID" value="AEE49469.1"/>
    <property type="molecule type" value="Genomic_DNA"/>
</dbReference>
<dbReference type="Gene3D" id="3.30.1450.10">
    <property type="match status" value="1"/>
</dbReference>
<dbReference type="RefSeq" id="WP_013764023.1">
    <property type="nucleotide sequence ID" value="NC_015510.1"/>
</dbReference>
<reference key="2">
    <citation type="submission" date="2011-04" db="EMBL/GenBank/DDBJ databases">
        <title>Complete sequence of chromosome of Haliscomenobacter hydrossis DSM 1100.</title>
        <authorList>
            <consortium name="US DOE Joint Genome Institute (JGI-PGF)"/>
            <person name="Lucas S."/>
            <person name="Han J."/>
            <person name="Lapidus A."/>
            <person name="Bruce D."/>
            <person name="Goodwin L."/>
            <person name="Pitluck S."/>
            <person name="Peters L."/>
            <person name="Kyrpides N."/>
            <person name="Mavromatis K."/>
            <person name="Ivanova N."/>
            <person name="Ovchinnikova G."/>
            <person name="Pagani I."/>
            <person name="Daligault H."/>
            <person name="Detter J.C."/>
            <person name="Han C."/>
            <person name="Land M."/>
            <person name="Hauser L."/>
            <person name="Markowitz V."/>
            <person name="Cheng J.-F."/>
            <person name="Hugenholtz P."/>
            <person name="Woyke T."/>
            <person name="Wu D."/>
            <person name="Verbarg S."/>
            <person name="Frueling A."/>
            <person name="Brambilla E."/>
            <person name="Klenk H.-P."/>
            <person name="Eisen J.A."/>
        </authorList>
    </citation>
    <scope>NUCLEOTIDE SEQUENCE</scope>
    <source>
        <strain>DSM 1100</strain>
    </source>
</reference>
<name>F4KZJ9_HALH1</name>
<dbReference type="eggNOG" id="COG2913">
    <property type="taxonomic scope" value="Bacteria"/>
</dbReference>
<feature type="domain" description="Outer membrane protein assembly factor BamE" evidence="3">
    <location>
        <begin position="31"/>
        <end position="66"/>
    </location>
</feature>
<keyword evidence="2" id="KW-0472">Membrane</keyword>